<comment type="similarity">
    <text evidence="2">Belongs to the HAD-like hydrolase superfamily. CbbY/CbbZ/Gph/YieH family.</text>
</comment>
<dbReference type="PANTHER" id="PTHR46193">
    <property type="entry name" value="6-PHOSPHOGLUCONATE PHOSPHATASE"/>
    <property type="match status" value="1"/>
</dbReference>
<evidence type="ECO:0000256" key="4">
    <source>
        <dbReference type="ARBA" id="ARBA00022842"/>
    </source>
</evidence>
<dbReference type="InterPro" id="IPR051600">
    <property type="entry name" value="Beta-PGM-like"/>
</dbReference>
<comment type="caution">
    <text evidence="5">The sequence shown here is derived from an EMBL/GenBank/DDBJ whole genome shotgun (WGS) entry which is preliminary data.</text>
</comment>
<comment type="cofactor">
    <cofactor evidence="1">
        <name>Mg(2+)</name>
        <dbReference type="ChEBI" id="CHEBI:18420"/>
    </cofactor>
</comment>
<dbReference type="InterPro" id="IPR023198">
    <property type="entry name" value="PGP-like_dom2"/>
</dbReference>
<keyword evidence="3" id="KW-0479">Metal-binding</keyword>
<evidence type="ECO:0000313" key="5">
    <source>
        <dbReference type="EMBL" id="OHA93154.1"/>
    </source>
</evidence>
<dbReference type="EMBL" id="MHVL01000026">
    <property type="protein sequence ID" value="OHA93154.1"/>
    <property type="molecule type" value="Genomic_DNA"/>
</dbReference>
<dbReference type="InterPro" id="IPR041492">
    <property type="entry name" value="HAD_2"/>
</dbReference>
<dbReference type="SFLD" id="SFLDG01129">
    <property type="entry name" value="C1.5:_HAD__Beta-PGM__Phosphata"/>
    <property type="match status" value="1"/>
</dbReference>
<evidence type="ECO:0000256" key="2">
    <source>
        <dbReference type="ARBA" id="ARBA00006171"/>
    </source>
</evidence>
<dbReference type="Gene3D" id="1.10.150.240">
    <property type="entry name" value="Putative phosphatase, domain 2"/>
    <property type="match status" value="1"/>
</dbReference>
<proteinExistence type="inferred from homology"/>
<dbReference type="NCBIfam" id="TIGR01509">
    <property type="entry name" value="HAD-SF-IA-v3"/>
    <property type="match status" value="1"/>
</dbReference>
<dbReference type="GO" id="GO:0016787">
    <property type="term" value="F:hydrolase activity"/>
    <property type="evidence" value="ECO:0007669"/>
    <property type="project" value="UniProtKB-KW"/>
</dbReference>
<dbReference type="InterPro" id="IPR036412">
    <property type="entry name" value="HAD-like_sf"/>
</dbReference>
<protein>
    <submittedName>
        <fullName evidence="5">HAD family hydrolase</fullName>
    </submittedName>
</protein>
<reference evidence="5 6" key="1">
    <citation type="journal article" date="2016" name="Nat. Commun.">
        <title>Thousands of microbial genomes shed light on interconnected biogeochemical processes in an aquifer system.</title>
        <authorList>
            <person name="Anantharaman K."/>
            <person name="Brown C.T."/>
            <person name="Hug L.A."/>
            <person name="Sharon I."/>
            <person name="Castelle C.J."/>
            <person name="Probst A.J."/>
            <person name="Thomas B.C."/>
            <person name="Singh A."/>
            <person name="Wilkins M.J."/>
            <person name="Karaoz U."/>
            <person name="Brodie E.L."/>
            <person name="Williams K.H."/>
            <person name="Hubbard S.S."/>
            <person name="Banfield J.F."/>
        </authorList>
    </citation>
    <scope>NUCLEOTIDE SEQUENCE [LARGE SCALE GENOMIC DNA]</scope>
</reference>
<dbReference type="CDD" id="cd07505">
    <property type="entry name" value="HAD_BPGM-like"/>
    <property type="match status" value="1"/>
</dbReference>
<dbReference type="Gene3D" id="3.40.50.1000">
    <property type="entry name" value="HAD superfamily/HAD-like"/>
    <property type="match status" value="1"/>
</dbReference>
<sequence length="203" mass="22882">MIKAILFDLDGVLVNMPDGHYEALNKALRLFGVEIGREEHDTYFNGLPSRKKLEELEKQGRLPPGLGEFINDVKQKYTKELIPLYCVPDYSKIILLNHLKSRNLLLGCCSNSIQETLHLMLKSAHLFDHFDLILGNDEVENPKPHPQIYLEAFKRLKVKPSETIIVEDAPAGIASAKASGARVIEVRGVDDVHLSLFLDILDK</sequence>
<organism evidence="5 6">
    <name type="scientific">Candidatus Zambryskibacteria bacterium RIFCSPHIGHO2_02_38_10.5</name>
    <dbReference type="NCBI Taxonomy" id="1802742"/>
    <lineage>
        <taxon>Bacteria</taxon>
        <taxon>Candidatus Zambryskiibacteriota</taxon>
    </lineage>
</organism>
<evidence type="ECO:0000313" key="6">
    <source>
        <dbReference type="Proteomes" id="UP000179264"/>
    </source>
</evidence>
<evidence type="ECO:0000256" key="1">
    <source>
        <dbReference type="ARBA" id="ARBA00001946"/>
    </source>
</evidence>
<dbReference type="PANTHER" id="PTHR46193:SF9">
    <property type="entry name" value="HALOACID DEHALOGENASE-LIKE HYDROLASE DOMAIN-CONTAINING PROTEIN SGPP"/>
    <property type="match status" value="1"/>
</dbReference>
<accession>A0A1G2T7B3</accession>
<gene>
    <name evidence="5" type="ORF">A2W58_02905</name>
</gene>
<dbReference type="Proteomes" id="UP000179264">
    <property type="component" value="Unassembled WGS sequence"/>
</dbReference>
<evidence type="ECO:0000256" key="3">
    <source>
        <dbReference type="ARBA" id="ARBA00022723"/>
    </source>
</evidence>
<keyword evidence="5" id="KW-0378">Hydrolase</keyword>
<dbReference type="InterPro" id="IPR006439">
    <property type="entry name" value="HAD-SF_hydro_IA"/>
</dbReference>
<dbReference type="InterPro" id="IPR023214">
    <property type="entry name" value="HAD_sf"/>
</dbReference>
<dbReference type="PRINTS" id="PR00413">
    <property type="entry name" value="HADHALOGNASE"/>
</dbReference>
<keyword evidence="4" id="KW-0460">Magnesium</keyword>
<dbReference type="AlphaFoldDB" id="A0A1G2T7B3"/>
<dbReference type="GO" id="GO:0046872">
    <property type="term" value="F:metal ion binding"/>
    <property type="evidence" value="ECO:0007669"/>
    <property type="project" value="UniProtKB-KW"/>
</dbReference>
<dbReference type="SFLD" id="SFLDS00003">
    <property type="entry name" value="Haloacid_Dehalogenase"/>
    <property type="match status" value="1"/>
</dbReference>
<dbReference type="SUPFAM" id="SSF56784">
    <property type="entry name" value="HAD-like"/>
    <property type="match status" value="1"/>
</dbReference>
<dbReference type="Pfam" id="PF13419">
    <property type="entry name" value="HAD_2"/>
    <property type="match status" value="1"/>
</dbReference>
<name>A0A1G2T7B3_9BACT</name>